<keyword evidence="5" id="KW-1185">Reference proteome</keyword>
<accession>A0A1Q9EGU2</accession>
<feature type="region of interest" description="Disordered" evidence="2">
    <location>
        <begin position="61"/>
        <end position="306"/>
    </location>
</feature>
<keyword evidence="1" id="KW-0479">Metal-binding</keyword>
<dbReference type="InterPro" id="IPR000571">
    <property type="entry name" value="Znf_CCCH"/>
</dbReference>
<evidence type="ECO:0000256" key="1">
    <source>
        <dbReference type="PROSITE-ProRule" id="PRU00723"/>
    </source>
</evidence>
<comment type="caution">
    <text evidence="4">The sequence shown here is derived from an EMBL/GenBank/DDBJ whole genome shotgun (WGS) entry which is preliminary data.</text>
</comment>
<feature type="compositionally biased region" description="Acidic residues" evidence="2">
    <location>
        <begin position="201"/>
        <end position="220"/>
    </location>
</feature>
<keyword evidence="1" id="KW-0863">Zinc-finger</keyword>
<feature type="compositionally biased region" description="Basic and acidic residues" evidence="2">
    <location>
        <begin position="85"/>
        <end position="96"/>
    </location>
</feature>
<dbReference type="EMBL" id="LSRX01000155">
    <property type="protein sequence ID" value="OLQ06629.1"/>
    <property type="molecule type" value="Genomic_DNA"/>
</dbReference>
<name>A0A1Q9EGU2_SYMMI</name>
<evidence type="ECO:0000256" key="2">
    <source>
        <dbReference type="SAM" id="MobiDB-lite"/>
    </source>
</evidence>
<dbReference type="PROSITE" id="PS50103">
    <property type="entry name" value="ZF_C3H1"/>
    <property type="match status" value="1"/>
</dbReference>
<protein>
    <recommendedName>
        <fullName evidence="3">C3H1-type domain-containing protein</fullName>
    </recommendedName>
</protein>
<feature type="compositionally biased region" description="Basic and acidic residues" evidence="2">
    <location>
        <begin position="125"/>
        <end position="140"/>
    </location>
</feature>
<feature type="compositionally biased region" description="Acidic residues" evidence="2">
    <location>
        <begin position="141"/>
        <end position="175"/>
    </location>
</feature>
<feature type="compositionally biased region" description="Basic and acidic residues" evidence="2">
    <location>
        <begin position="250"/>
        <end position="269"/>
    </location>
</feature>
<evidence type="ECO:0000313" key="4">
    <source>
        <dbReference type="EMBL" id="OLQ06629.1"/>
    </source>
</evidence>
<reference evidence="4 5" key="1">
    <citation type="submission" date="2016-02" db="EMBL/GenBank/DDBJ databases">
        <title>Genome analysis of coral dinoflagellate symbionts highlights evolutionary adaptations to a symbiotic lifestyle.</title>
        <authorList>
            <person name="Aranda M."/>
            <person name="Li Y."/>
            <person name="Liew Y.J."/>
            <person name="Baumgarten S."/>
            <person name="Simakov O."/>
            <person name="Wilson M."/>
            <person name="Piel J."/>
            <person name="Ashoor H."/>
            <person name="Bougouffa S."/>
            <person name="Bajic V.B."/>
            <person name="Ryu T."/>
            <person name="Ravasi T."/>
            <person name="Bayer T."/>
            <person name="Micklem G."/>
            <person name="Kim H."/>
            <person name="Bhak J."/>
            <person name="Lajeunesse T.C."/>
            <person name="Voolstra C.R."/>
        </authorList>
    </citation>
    <scope>NUCLEOTIDE SEQUENCE [LARGE SCALE GENOMIC DNA]</scope>
    <source>
        <strain evidence="4 5">CCMP2467</strain>
    </source>
</reference>
<proteinExistence type="predicted"/>
<evidence type="ECO:0000259" key="3">
    <source>
        <dbReference type="PROSITE" id="PS50103"/>
    </source>
</evidence>
<dbReference type="Proteomes" id="UP000186817">
    <property type="component" value="Unassembled WGS sequence"/>
</dbReference>
<feature type="compositionally biased region" description="Basic and acidic residues" evidence="2">
    <location>
        <begin position="61"/>
        <end position="73"/>
    </location>
</feature>
<feature type="zinc finger region" description="C3H1-type" evidence="1">
    <location>
        <begin position="426"/>
        <end position="453"/>
    </location>
</feature>
<feature type="compositionally biased region" description="Acidic residues" evidence="2">
    <location>
        <begin position="114"/>
        <end position="124"/>
    </location>
</feature>
<keyword evidence="1" id="KW-0862">Zinc</keyword>
<feature type="compositionally biased region" description="Basic and acidic residues" evidence="2">
    <location>
        <begin position="281"/>
        <end position="302"/>
    </location>
</feature>
<feature type="compositionally biased region" description="Basic and acidic residues" evidence="2">
    <location>
        <begin position="185"/>
        <end position="200"/>
    </location>
</feature>
<dbReference type="GO" id="GO:0008270">
    <property type="term" value="F:zinc ion binding"/>
    <property type="evidence" value="ECO:0007669"/>
    <property type="project" value="UniProtKB-KW"/>
</dbReference>
<sequence length="571" mass="62869">MIALLLGQLCTVMDLNHLLAEMVYQDSLGHPAMARILLVAILGLLRLSGAVDVKHQAVEASDARHASENHEEMEVQADGSAKAMMRREKGSEKEAGDPTQTTTVFEEGVGSSSGDEEEEGENEESLLRTDKELQRTKSDPDESEGSDEEESDEETTTTEQSDDSDDGDGLPEGEDLASTGSSKSTRSDETKDKAEKTKGEEDTEESDSDEESQGAEEDASDSMSSVEMEGFSTNAGPHHKAKAARSAGHPADRHSAPHSKVESRHREAPVKATAKHASGKHSADKQPEKHKVEAQTKAEIKSHATHKMQRKMLSLCYRRTFIDVDNEPSVKLSRPRSVPAGRRTEVHEDAQMKKDLASIYQRMEEWRSGSSSITDPVPEAQAKEPMVQATSAGGPSDETPAPEEPMMPAMMEGLPALNPGSYGHPEVCRKPCVFFQVGNCENGDRCGYCHVRHQKRPVLPDMKQRSSLRKLNQSELLHTFLPILWFEARRVHIAHEAAPVLKILEDTRSTLGEPRTAKLVGNETEYLQSLLFRMSFGSLMAMLLHNLQPSATVDAARNELEAMRQTLQFNA</sequence>
<feature type="region of interest" description="Disordered" evidence="2">
    <location>
        <begin position="382"/>
        <end position="404"/>
    </location>
</feature>
<evidence type="ECO:0000313" key="5">
    <source>
        <dbReference type="Proteomes" id="UP000186817"/>
    </source>
</evidence>
<feature type="domain" description="C3H1-type" evidence="3">
    <location>
        <begin position="426"/>
        <end position="453"/>
    </location>
</feature>
<organism evidence="4 5">
    <name type="scientific">Symbiodinium microadriaticum</name>
    <name type="common">Dinoflagellate</name>
    <name type="synonym">Zooxanthella microadriatica</name>
    <dbReference type="NCBI Taxonomy" id="2951"/>
    <lineage>
        <taxon>Eukaryota</taxon>
        <taxon>Sar</taxon>
        <taxon>Alveolata</taxon>
        <taxon>Dinophyceae</taxon>
        <taxon>Suessiales</taxon>
        <taxon>Symbiodiniaceae</taxon>
        <taxon>Symbiodinium</taxon>
    </lineage>
</organism>
<dbReference type="AlphaFoldDB" id="A0A1Q9EGU2"/>
<dbReference type="OrthoDB" id="420582at2759"/>
<gene>
    <name evidence="4" type="ORF">AK812_SmicGene10035</name>
</gene>